<accession>A0ABT2H9U9</accession>
<keyword evidence="3" id="KW-1134">Transmembrane beta strand</keyword>
<organism evidence="9 10">
    <name type="scientific">Herbiconiux daphne</name>
    <dbReference type="NCBI Taxonomy" id="2970914"/>
    <lineage>
        <taxon>Bacteria</taxon>
        <taxon>Bacillati</taxon>
        <taxon>Actinomycetota</taxon>
        <taxon>Actinomycetes</taxon>
        <taxon>Micrococcales</taxon>
        <taxon>Microbacteriaceae</taxon>
        <taxon>Herbiconiux</taxon>
    </lineage>
</organism>
<proteinExistence type="predicted"/>
<dbReference type="RefSeq" id="WP_259542826.1">
    <property type="nucleotide sequence ID" value="NZ_JANLCJ010000146.1"/>
</dbReference>
<dbReference type="Gene3D" id="3.30.1300.30">
    <property type="entry name" value="GSPII I/J protein-like"/>
    <property type="match status" value="1"/>
</dbReference>
<evidence type="ECO:0000259" key="8">
    <source>
        <dbReference type="Pfam" id="PF03895"/>
    </source>
</evidence>
<gene>
    <name evidence="9" type="ORF">N1032_23690</name>
</gene>
<dbReference type="SUPFAM" id="SSF54523">
    <property type="entry name" value="Pili subunits"/>
    <property type="match status" value="1"/>
</dbReference>
<evidence type="ECO:0000313" key="10">
    <source>
        <dbReference type="Proteomes" id="UP001165586"/>
    </source>
</evidence>
<comment type="subcellular location">
    <subcellularLocation>
        <location evidence="2">Cell outer membrane</location>
    </subcellularLocation>
    <subcellularLocation>
        <location evidence="1">Cell surface</location>
    </subcellularLocation>
</comment>
<keyword evidence="4" id="KW-0812">Transmembrane</keyword>
<keyword evidence="5" id="KW-0732">Signal</keyword>
<protein>
    <submittedName>
        <fullName evidence="9">YadA C-terminal domain-containing protein</fullName>
    </submittedName>
</protein>
<dbReference type="EMBL" id="JANLCJ010000146">
    <property type="protein sequence ID" value="MCS5736738.1"/>
    <property type="molecule type" value="Genomic_DNA"/>
</dbReference>
<comment type="caution">
    <text evidence="9">The sequence shown here is derived from an EMBL/GenBank/DDBJ whole genome shotgun (WGS) entry which is preliminary data.</text>
</comment>
<evidence type="ECO:0000256" key="5">
    <source>
        <dbReference type="ARBA" id="ARBA00022729"/>
    </source>
</evidence>
<reference evidence="9" key="1">
    <citation type="submission" date="2022-08" db="EMBL/GenBank/DDBJ databases">
        <authorList>
            <person name="Deng Y."/>
            <person name="Han X.-F."/>
            <person name="Zhang Y.-Q."/>
        </authorList>
    </citation>
    <scope>NUCLEOTIDE SEQUENCE</scope>
    <source>
        <strain evidence="9">CPCC 203386</strain>
    </source>
</reference>
<evidence type="ECO:0000256" key="6">
    <source>
        <dbReference type="ARBA" id="ARBA00023136"/>
    </source>
</evidence>
<keyword evidence="7" id="KW-0998">Cell outer membrane</keyword>
<evidence type="ECO:0000256" key="2">
    <source>
        <dbReference type="ARBA" id="ARBA00004442"/>
    </source>
</evidence>
<dbReference type="Proteomes" id="UP001165586">
    <property type="component" value="Unassembled WGS sequence"/>
</dbReference>
<dbReference type="InterPro" id="IPR005594">
    <property type="entry name" value="YadA_C"/>
</dbReference>
<evidence type="ECO:0000256" key="7">
    <source>
        <dbReference type="ARBA" id="ARBA00023237"/>
    </source>
</evidence>
<dbReference type="InterPro" id="IPR045584">
    <property type="entry name" value="Pilin-like"/>
</dbReference>
<sequence>TRISALENRSNANFANIDKRINEVSKKANAGTSTALAAAGIPQVMESQKFSIGAATGGYEGEQAIAVGFSARVSTNVVIKASIATDSQQGFGYNVGAAIGW</sequence>
<evidence type="ECO:0000313" key="9">
    <source>
        <dbReference type="EMBL" id="MCS5736738.1"/>
    </source>
</evidence>
<evidence type="ECO:0000256" key="4">
    <source>
        <dbReference type="ARBA" id="ARBA00022692"/>
    </source>
</evidence>
<dbReference type="Pfam" id="PF03895">
    <property type="entry name" value="YadA_anchor"/>
    <property type="match status" value="1"/>
</dbReference>
<keyword evidence="10" id="KW-1185">Reference proteome</keyword>
<evidence type="ECO:0000256" key="1">
    <source>
        <dbReference type="ARBA" id="ARBA00004241"/>
    </source>
</evidence>
<feature type="non-terminal residue" evidence="9">
    <location>
        <position position="1"/>
    </location>
</feature>
<name>A0ABT2H9U9_9MICO</name>
<keyword evidence="6" id="KW-0472">Membrane</keyword>
<evidence type="ECO:0000256" key="3">
    <source>
        <dbReference type="ARBA" id="ARBA00022452"/>
    </source>
</evidence>
<feature type="domain" description="Trimeric autotransporter adhesin YadA-like C-terminal membrane anchor" evidence="8">
    <location>
        <begin position="42"/>
        <end position="101"/>
    </location>
</feature>